<name>A0A556MZY4_9FLAO</name>
<dbReference type="PANTHER" id="PTHR22550:SF5">
    <property type="entry name" value="LEUCINE ZIPPER PROTEIN 4"/>
    <property type="match status" value="1"/>
</dbReference>
<feature type="transmembrane region" description="Helical" evidence="5">
    <location>
        <begin position="20"/>
        <end position="40"/>
    </location>
</feature>
<dbReference type="PROSITE" id="PS50234">
    <property type="entry name" value="VWFA"/>
    <property type="match status" value="1"/>
</dbReference>
<evidence type="ECO:0000256" key="2">
    <source>
        <dbReference type="ARBA" id="ARBA00022692"/>
    </source>
</evidence>
<evidence type="ECO:0000313" key="8">
    <source>
        <dbReference type="Proteomes" id="UP000316008"/>
    </source>
</evidence>
<dbReference type="InterPro" id="IPR050768">
    <property type="entry name" value="UPF0353/GerABKA_families"/>
</dbReference>
<evidence type="ECO:0000256" key="3">
    <source>
        <dbReference type="ARBA" id="ARBA00022989"/>
    </source>
</evidence>
<dbReference type="InterPro" id="IPR002035">
    <property type="entry name" value="VWF_A"/>
</dbReference>
<evidence type="ECO:0000256" key="4">
    <source>
        <dbReference type="ARBA" id="ARBA00023136"/>
    </source>
</evidence>
<dbReference type="Pfam" id="PF13519">
    <property type="entry name" value="VWA_2"/>
    <property type="match status" value="1"/>
</dbReference>
<reference evidence="7 8" key="1">
    <citation type="submission" date="2019-07" db="EMBL/GenBank/DDBJ databases">
        <authorList>
            <person name="Huq M.A."/>
        </authorList>
    </citation>
    <scope>NUCLEOTIDE SEQUENCE [LARGE SCALE GENOMIC DNA]</scope>
    <source>
        <strain evidence="7 8">MAH-3</strain>
    </source>
</reference>
<dbReference type="SMART" id="SM00327">
    <property type="entry name" value="VWA"/>
    <property type="match status" value="1"/>
</dbReference>
<evidence type="ECO:0000256" key="5">
    <source>
        <dbReference type="SAM" id="Phobius"/>
    </source>
</evidence>
<dbReference type="Gene3D" id="3.40.50.410">
    <property type="entry name" value="von Willebrand factor, type A domain"/>
    <property type="match status" value="1"/>
</dbReference>
<dbReference type="RefSeq" id="WP_144332446.1">
    <property type="nucleotide sequence ID" value="NZ_VLPL01000003.1"/>
</dbReference>
<proteinExistence type="predicted"/>
<keyword evidence="1" id="KW-1003">Cell membrane</keyword>
<keyword evidence="4 5" id="KW-0472">Membrane</keyword>
<gene>
    <name evidence="7" type="ORF">FO442_06965</name>
</gene>
<comment type="caution">
    <text evidence="7">The sequence shown here is derived from an EMBL/GenBank/DDBJ whole genome shotgun (WGS) entry which is preliminary data.</text>
</comment>
<feature type="domain" description="VWFA" evidence="6">
    <location>
        <begin position="129"/>
        <end position="329"/>
    </location>
</feature>
<evidence type="ECO:0000256" key="1">
    <source>
        <dbReference type="ARBA" id="ARBA00022475"/>
    </source>
</evidence>
<protein>
    <submittedName>
        <fullName evidence="7">VWA domain-containing protein</fullName>
    </submittedName>
</protein>
<evidence type="ECO:0000313" key="7">
    <source>
        <dbReference type="EMBL" id="TSJ45490.1"/>
    </source>
</evidence>
<dbReference type="OrthoDB" id="6206554at2"/>
<dbReference type="Proteomes" id="UP000316008">
    <property type="component" value="Unassembled WGS sequence"/>
</dbReference>
<evidence type="ECO:0000259" key="6">
    <source>
        <dbReference type="PROSITE" id="PS50234"/>
    </source>
</evidence>
<dbReference type="PANTHER" id="PTHR22550">
    <property type="entry name" value="SPORE GERMINATION PROTEIN"/>
    <property type="match status" value="1"/>
</dbReference>
<organism evidence="7 8">
    <name type="scientific">Fluviicola chungangensis</name>
    <dbReference type="NCBI Taxonomy" id="2597671"/>
    <lineage>
        <taxon>Bacteria</taxon>
        <taxon>Pseudomonadati</taxon>
        <taxon>Bacteroidota</taxon>
        <taxon>Flavobacteriia</taxon>
        <taxon>Flavobacteriales</taxon>
        <taxon>Crocinitomicaceae</taxon>
        <taxon>Fluviicola</taxon>
    </lineage>
</organism>
<keyword evidence="3 5" id="KW-1133">Transmembrane helix</keyword>
<keyword evidence="8" id="KW-1185">Reference proteome</keyword>
<sequence>MIRENNTYNHLVKGLLVSEAIWWSLVLVMYVFVPLESWGVKLLHSEMLGLWAIIPLLGILTWIQWRWKAQIYAEYSGYGSTRMLWVRFEPVKAFLHYFLLRSTYFFVVLAMAQPVAGSRKVNGSKRVLDLVICLDISNSMNTKDMGGNKTSRLTAAKNAIGELLNQLKGERIAVVVFANDAYTQLPLTMDYGAAKLFVPDIETSMISDQGTNIGRALEVAQDQFKDTESGKAILVITDGEDHEALWKKQLTELKKKNVELAYLGLGSAKGGLIPNNPYDESEGYKRENGQAVVSKIDQKGLTRMAGESGSILVTSDSPFPNIYDIAANYKNTKNKQVMKVEFKVDKNYFYIPTILALLCMICYFFLPIIIHPHKS</sequence>
<accession>A0A556MZY4</accession>
<dbReference type="SUPFAM" id="SSF53300">
    <property type="entry name" value="vWA-like"/>
    <property type="match status" value="1"/>
</dbReference>
<feature type="transmembrane region" description="Helical" evidence="5">
    <location>
        <begin position="47"/>
        <end position="65"/>
    </location>
</feature>
<dbReference type="InterPro" id="IPR036465">
    <property type="entry name" value="vWFA_dom_sf"/>
</dbReference>
<dbReference type="EMBL" id="VLPL01000003">
    <property type="protein sequence ID" value="TSJ45490.1"/>
    <property type="molecule type" value="Genomic_DNA"/>
</dbReference>
<dbReference type="AlphaFoldDB" id="A0A556MZY4"/>
<feature type="transmembrane region" description="Helical" evidence="5">
    <location>
        <begin position="348"/>
        <end position="370"/>
    </location>
</feature>
<keyword evidence="2 5" id="KW-0812">Transmembrane</keyword>